<dbReference type="EMBL" id="JAHKKG010000016">
    <property type="protein sequence ID" value="MBU2669793.1"/>
    <property type="molecule type" value="Genomic_DNA"/>
</dbReference>
<evidence type="ECO:0000313" key="4">
    <source>
        <dbReference type="Proteomes" id="UP001519654"/>
    </source>
</evidence>
<feature type="transmembrane region" description="Helical" evidence="1">
    <location>
        <begin position="571"/>
        <end position="592"/>
    </location>
</feature>
<feature type="transmembrane region" description="Helical" evidence="1">
    <location>
        <begin position="442"/>
        <end position="468"/>
    </location>
</feature>
<feature type="domain" description="NACHT" evidence="2">
    <location>
        <begin position="96"/>
        <end position="203"/>
    </location>
</feature>
<dbReference type="SUPFAM" id="SSF52540">
    <property type="entry name" value="P-loop containing nucleoside triphosphate hydrolases"/>
    <property type="match status" value="1"/>
</dbReference>
<feature type="transmembrane region" description="Helical" evidence="1">
    <location>
        <begin position="536"/>
        <end position="559"/>
    </location>
</feature>
<sequence length="697" mass="76166">MLIIALEVWDRLGGRDSATVTGRPDDPRNIRRALQQVSRYVQARQAGLLAERIRLTLGERPDAVRQPMHMVQRVSGAEFQLSDDAGILDVFDDMDESMLILGAPGAGKTTQLLDLAAALVGRAEQQTADGGPAGMPVLLDLVGWSRPRRSLLDRLSRSDPAPPRLATWIEHELQERYRIPATVSRAWLREGRMILLLDGLDEVPDAYRERCVTEINGLDAPDRSSRIVVCSREADYDRLTSRLSLQGAVVIRPLTEAQVTAYLSMVSPRLAGVAAVLSADDDLWELLTTPLMLSVLVLAQDNEDWQVLLHGRSRSEQRRLIFDSYVVEMMARRREREVEGPVHAVRAIRTLALVTIELDYGVIVRSLRSGTLRTSACRPIVDAARMWIAPVSCVCVAAVGVAGAWRFGSSVRGVAFLAMLLAAMAVMPRWRRAGRLRHARTLVTGCLGAVVAAVATSTIVLVALAALVRMPFGPAGIVTAPLIVAFIARGVWFPHREASEAWCRRLLVVGVVGSGLALVFVQIQGQSGADRLLAGISLLSGILSLATVLGIAMPVGFHLDPYTRNRTTGRLWRTLEFVLMLLLAPAYGFLLVDPVADTEPRSPVTLVAASLFLVFCAGASIAAVLWPLVVVLSFRAAGEPNPWRQSYLRFAADRSLLVRTADGYRFVHLLIRDHLAHSDPEVLGAAVIRRRAELTGA</sequence>
<organism evidence="3 4">
    <name type="scientific">Paractinoplanes bogorensis</name>
    <dbReference type="NCBI Taxonomy" id="1610840"/>
    <lineage>
        <taxon>Bacteria</taxon>
        <taxon>Bacillati</taxon>
        <taxon>Actinomycetota</taxon>
        <taxon>Actinomycetes</taxon>
        <taxon>Micromonosporales</taxon>
        <taxon>Micromonosporaceae</taxon>
        <taxon>Paractinoplanes</taxon>
    </lineage>
</organism>
<keyword evidence="4" id="KW-1185">Reference proteome</keyword>
<gene>
    <name evidence="3" type="ORF">KOI35_40420</name>
</gene>
<evidence type="ECO:0000313" key="3">
    <source>
        <dbReference type="EMBL" id="MBU2669793.1"/>
    </source>
</evidence>
<dbReference type="Proteomes" id="UP001519654">
    <property type="component" value="Unassembled WGS sequence"/>
</dbReference>
<dbReference type="InterPro" id="IPR007111">
    <property type="entry name" value="NACHT_NTPase"/>
</dbReference>
<reference evidence="3 4" key="1">
    <citation type="submission" date="2021-06" db="EMBL/GenBank/DDBJ databases">
        <title>Actinoplanes lichenicola sp. nov., and Actinoplanes ovalisporus sp. nov., isolated from lichen in Thailand.</title>
        <authorList>
            <person name="Saeng-In P."/>
            <person name="Kanchanasin P."/>
            <person name="Yuki M."/>
            <person name="Kudo T."/>
            <person name="Ohkuma M."/>
            <person name="Phongsopitanun W."/>
            <person name="Tanasupawat S."/>
        </authorList>
    </citation>
    <scope>NUCLEOTIDE SEQUENCE [LARGE SCALE GENOMIC DNA]</scope>
    <source>
        <strain evidence="3 4">NBRC 110975</strain>
    </source>
</reference>
<feature type="transmembrane region" description="Helical" evidence="1">
    <location>
        <begin position="474"/>
        <end position="494"/>
    </location>
</feature>
<dbReference type="RefSeq" id="WP_215794871.1">
    <property type="nucleotide sequence ID" value="NZ_JAHKKG010000016.1"/>
</dbReference>
<dbReference type="PROSITE" id="PS50837">
    <property type="entry name" value="NACHT"/>
    <property type="match status" value="1"/>
</dbReference>
<protein>
    <recommendedName>
        <fullName evidence="2">NACHT domain-containing protein</fullName>
    </recommendedName>
</protein>
<accession>A0ABS5Z278</accession>
<name>A0ABS5Z278_9ACTN</name>
<proteinExistence type="predicted"/>
<dbReference type="Gene3D" id="3.40.50.300">
    <property type="entry name" value="P-loop containing nucleotide triphosphate hydrolases"/>
    <property type="match status" value="1"/>
</dbReference>
<feature type="transmembrane region" description="Helical" evidence="1">
    <location>
        <begin position="387"/>
        <end position="407"/>
    </location>
</feature>
<feature type="transmembrane region" description="Helical" evidence="1">
    <location>
        <begin position="506"/>
        <end position="524"/>
    </location>
</feature>
<comment type="caution">
    <text evidence="3">The sequence shown here is derived from an EMBL/GenBank/DDBJ whole genome shotgun (WGS) entry which is preliminary data.</text>
</comment>
<feature type="transmembrane region" description="Helical" evidence="1">
    <location>
        <begin position="604"/>
        <end position="634"/>
    </location>
</feature>
<evidence type="ECO:0000259" key="2">
    <source>
        <dbReference type="PROSITE" id="PS50837"/>
    </source>
</evidence>
<dbReference type="InterPro" id="IPR027417">
    <property type="entry name" value="P-loop_NTPase"/>
</dbReference>
<keyword evidence="1" id="KW-0472">Membrane</keyword>
<keyword evidence="1" id="KW-0812">Transmembrane</keyword>
<evidence type="ECO:0000256" key="1">
    <source>
        <dbReference type="SAM" id="Phobius"/>
    </source>
</evidence>
<keyword evidence="1" id="KW-1133">Transmembrane helix</keyword>